<keyword evidence="2" id="KW-1185">Reference proteome</keyword>
<reference evidence="1 2" key="1">
    <citation type="journal article" date="2021" name="Front. Genet.">
        <title>Chromosome-Level Genome Assembly Reveals Significant Gene Expansion in the Toll and IMD Signaling Pathways of Dendrolimus kikuchii.</title>
        <authorList>
            <person name="Zhou J."/>
            <person name="Wu P."/>
            <person name="Xiong Z."/>
            <person name="Liu N."/>
            <person name="Zhao N."/>
            <person name="Ji M."/>
            <person name="Qiu Y."/>
            <person name="Yang B."/>
        </authorList>
    </citation>
    <scope>NUCLEOTIDE SEQUENCE [LARGE SCALE GENOMIC DNA]</scope>
    <source>
        <strain evidence="1">Ann1</strain>
    </source>
</reference>
<dbReference type="Proteomes" id="UP000824533">
    <property type="component" value="Linkage Group LG25"/>
</dbReference>
<accession>A0ACC1CHW3</accession>
<name>A0ACC1CHW3_9NEOP</name>
<gene>
    <name evidence="1" type="ORF">K1T71_013360</name>
</gene>
<comment type="caution">
    <text evidence="1">The sequence shown here is derived from an EMBL/GenBank/DDBJ whole genome shotgun (WGS) entry which is preliminary data.</text>
</comment>
<organism evidence="1 2">
    <name type="scientific">Dendrolimus kikuchii</name>
    <dbReference type="NCBI Taxonomy" id="765133"/>
    <lineage>
        <taxon>Eukaryota</taxon>
        <taxon>Metazoa</taxon>
        <taxon>Ecdysozoa</taxon>
        <taxon>Arthropoda</taxon>
        <taxon>Hexapoda</taxon>
        <taxon>Insecta</taxon>
        <taxon>Pterygota</taxon>
        <taxon>Neoptera</taxon>
        <taxon>Endopterygota</taxon>
        <taxon>Lepidoptera</taxon>
        <taxon>Glossata</taxon>
        <taxon>Ditrysia</taxon>
        <taxon>Bombycoidea</taxon>
        <taxon>Lasiocampidae</taxon>
        <taxon>Dendrolimus</taxon>
    </lineage>
</organism>
<protein>
    <submittedName>
        <fullName evidence="1">Uncharacterized protein</fullName>
    </submittedName>
</protein>
<dbReference type="EMBL" id="CM034411">
    <property type="protein sequence ID" value="KAJ0171161.1"/>
    <property type="molecule type" value="Genomic_DNA"/>
</dbReference>
<evidence type="ECO:0000313" key="2">
    <source>
        <dbReference type="Proteomes" id="UP000824533"/>
    </source>
</evidence>
<proteinExistence type="predicted"/>
<evidence type="ECO:0000313" key="1">
    <source>
        <dbReference type="EMBL" id="KAJ0171161.1"/>
    </source>
</evidence>
<sequence>MASSNEAGITHVKVDENRECATNYCSSGGEGDAGEGSKRRRISHDYRKLSKLGYGSSMSTDSRLIPGSETKGKKRKRSQDSAKDLCLWTDNTKPAKLTKIWPVFDSGGYGDAAVLNLHLLKRAPLNQNPLLFSPTYQDFSLLELNQDPLKVDWFGGLNASWKQTKLTNKVPDDEVTKKIFSSVSHQLRIINTHFQRSLFKYKYPRVSRSNVLLESSPIRRPATHFSLTLKALRFQSTPRRELPCYGNLELPFKLKQEGVQVLTASGRNFKSEEKCDKGKSEKEKEREKEREKDKDRSHSSRHSSSSCHHCRRRSRIKRCSIGVQCRRDRGSAPPLGQGWGTLIDNPTIKGLKYHRLMRVETHPNGGASVVYLHQRDVDTLNAHQQEVLAKEFLKLVFSEDSEGWAHFVCGIVRGAAGQFPCLLQFLSDTHPNLTVKSGMLARTSDLETTTISRYYQQVQQSYASGTFRCGPLHQISLVGTVHEEVGGYFPDMLEMLTQCPFLKLVTNILSLPLTLGPIKILTVPRERRGGGVLEKSIPSLIRVGCKSHSHVIFYNTAINELRNLQYLPRWSEAREFLFEDRTRAHADHVGHGLDRITTAAVGVLKAIHCGDESDRGRITKDVVAFHAADFNKLVQLLQLDLYEPPISQCVTWLEEAKLNQLRREGVRYSRLPLCSDDVYFLPRNIIHQFRTISAVTSIAWHLRLKQYYPSSEASSPADERPAADSQTPTTNENVSETKKSKHKAGVIEMRALSAKFQEKPLKIERGRKSLDIHKEKHDRKTDKSNKNEKSDKTQPKSDKIEIKNEKPDNKVDKAEMKTEKIDIKTEKVDTKDKNDLTFDKVETKSEKTDKIDIKVEKIEIKHERRNSKTEKDSTNGRSEPKSDKIDIKSDIPESKTDKESKTEKHDKEVRTEKQDSKDKPDQTERSDKSHIHRHSSDKYRSSEKSDKDRIDKEKSDKSENRAEKSDREKSDKEKCDREKSDKEKCDREKSDHHRRHSSSKHKSHHKSDRRREDRHKDERKDRHRDKEGTKETKADVKSHTTDSVKVQTVHRPPD</sequence>